<dbReference type="Pfam" id="PF01266">
    <property type="entry name" value="DAO"/>
    <property type="match status" value="1"/>
</dbReference>
<dbReference type="PANTHER" id="PTHR13847:SF281">
    <property type="entry name" value="FAD DEPENDENT OXIDOREDUCTASE DOMAIN-CONTAINING PROTEIN"/>
    <property type="match status" value="1"/>
</dbReference>
<evidence type="ECO:0000259" key="2">
    <source>
        <dbReference type="Pfam" id="PF01266"/>
    </source>
</evidence>
<proteinExistence type="predicted"/>
<evidence type="ECO:0000256" key="1">
    <source>
        <dbReference type="ARBA" id="ARBA00023002"/>
    </source>
</evidence>
<dbReference type="GO" id="GO:0005737">
    <property type="term" value="C:cytoplasm"/>
    <property type="evidence" value="ECO:0007669"/>
    <property type="project" value="TreeGrafter"/>
</dbReference>
<dbReference type="RefSeq" id="WP_308422398.1">
    <property type="nucleotide sequence ID" value="NZ_BMJQ01000003.1"/>
</dbReference>
<dbReference type="Gene3D" id="3.30.9.10">
    <property type="entry name" value="D-Amino Acid Oxidase, subunit A, domain 2"/>
    <property type="match status" value="1"/>
</dbReference>
<dbReference type="Gene3D" id="3.50.50.60">
    <property type="entry name" value="FAD/NAD(P)-binding domain"/>
    <property type="match status" value="1"/>
</dbReference>
<dbReference type="AlphaFoldDB" id="A0A8J2YR43"/>
<evidence type="ECO:0000313" key="4">
    <source>
        <dbReference type="Proteomes" id="UP000646365"/>
    </source>
</evidence>
<reference evidence="3" key="2">
    <citation type="submission" date="2020-09" db="EMBL/GenBank/DDBJ databases">
        <authorList>
            <person name="Sun Q."/>
            <person name="Zhou Y."/>
        </authorList>
    </citation>
    <scope>NUCLEOTIDE SEQUENCE</scope>
    <source>
        <strain evidence="3">CGMCC 1.15725</strain>
    </source>
</reference>
<keyword evidence="1" id="KW-0560">Oxidoreductase</keyword>
<dbReference type="SUPFAM" id="SSF51971">
    <property type="entry name" value="Nucleotide-binding domain"/>
    <property type="match status" value="1"/>
</dbReference>
<gene>
    <name evidence="3" type="ORF">GCM10011611_14230</name>
</gene>
<dbReference type="GO" id="GO:0016491">
    <property type="term" value="F:oxidoreductase activity"/>
    <property type="evidence" value="ECO:0007669"/>
    <property type="project" value="UniProtKB-KW"/>
</dbReference>
<name>A0A8J2YR43_9PROT</name>
<evidence type="ECO:0000313" key="3">
    <source>
        <dbReference type="EMBL" id="GGF09866.1"/>
    </source>
</evidence>
<organism evidence="3 4">
    <name type="scientific">Aliidongia dinghuensis</name>
    <dbReference type="NCBI Taxonomy" id="1867774"/>
    <lineage>
        <taxon>Bacteria</taxon>
        <taxon>Pseudomonadati</taxon>
        <taxon>Pseudomonadota</taxon>
        <taxon>Alphaproteobacteria</taxon>
        <taxon>Rhodospirillales</taxon>
        <taxon>Dongiaceae</taxon>
        <taxon>Aliidongia</taxon>
    </lineage>
</organism>
<accession>A0A8J2YR43</accession>
<keyword evidence="4" id="KW-1185">Reference proteome</keyword>
<dbReference type="InterPro" id="IPR006076">
    <property type="entry name" value="FAD-dep_OxRdtase"/>
</dbReference>
<sequence>MTGASAHVDSWYLRTANPIPTYLPLAGEASADVAVLGAGYAGLSAALHLAERGFKVVVLEARRVGWGASGRNGGQLVTGFNPSIATLGKWVGPDDARRLWGLAEEARRLVEETITRHGIACALTRGYLFAGLKPRHMADLETMKAEWQALGHDGAVLLDQAEMRARVGSRSYVGGLYDPLGGHLHPLNYALGLADACRAQGVTIHEDSPVTAIDAGAEPSLTTAKGRVRANALVLAGNALLGRLVPGLARMIAPVGTYIAATERLGRARIRQLLRDDIAVCDMNFVLNYYRRTPDDRLLFGARVSYSGRDPADLRSQMRRSMLKTFPQLADVRFDQVWGGLVDITVNRAPHLGRIGPTSYFAQGFSGQGVTLTAIAGRVMAEAIAGQAERFDLFARIPHAPFPGGPFRTPALMLAMLWYRLRDLI</sequence>
<reference evidence="3" key="1">
    <citation type="journal article" date="2014" name="Int. J. Syst. Evol. Microbiol.">
        <title>Complete genome sequence of Corynebacterium casei LMG S-19264T (=DSM 44701T), isolated from a smear-ripened cheese.</title>
        <authorList>
            <consortium name="US DOE Joint Genome Institute (JGI-PGF)"/>
            <person name="Walter F."/>
            <person name="Albersmeier A."/>
            <person name="Kalinowski J."/>
            <person name="Ruckert C."/>
        </authorList>
    </citation>
    <scope>NUCLEOTIDE SEQUENCE</scope>
    <source>
        <strain evidence="3">CGMCC 1.15725</strain>
    </source>
</reference>
<dbReference type="Proteomes" id="UP000646365">
    <property type="component" value="Unassembled WGS sequence"/>
</dbReference>
<comment type="caution">
    <text evidence="3">The sequence shown here is derived from an EMBL/GenBank/DDBJ whole genome shotgun (WGS) entry which is preliminary data.</text>
</comment>
<dbReference type="EMBL" id="BMJQ01000003">
    <property type="protein sequence ID" value="GGF09866.1"/>
    <property type="molecule type" value="Genomic_DNA"/>
</dbReference>
<dbReference type="InterPro" id="IPR036188">
    <property type="entry name" value="FAD/NAD-bd_sf"/>
</dbReference>
<protein>
    <submittedName>
        <fullName evidence="3">Oxidoreductase</fullName>
    </submittedName>
</protein>
<dbReference type="PANTHER" id="PTHR13847">
    <property type="entry name" value="SARCOSINE DEHYDROGENASE-RELATED"/>
    <property type="match status" value="1"/>
</dbReference>
<feature type="domain" description="FAD dependent oxidoreductase" evidence="2">
    <location>
        <begin position="32"/>
        <end position="382"/>
    </location>
</feature>